<dbReference type="GO" id="GO:0006355">
    <property type="term" value="P:regulation of DNA-templated transcription"/>
    <property type="evidence" value="ECO:0007669"/>
    <property type="project" value="InterPro"/>
</dbReference>
<dbReference type="OrthoDB" id="920116at2"/>
<protein>
    <recommendedName>
        <fullName evidence="6">Tetratricopeptide repeat protein</fullName>
    </recommendedName>
</protein>
<proteinExistence type="predicted"/>
<dbReference type="InterPro" id="IPR016032">
    <property type="entry name" value="Sig_transdc_resp-reg_C-effctor"/>
</dbReference>
<evidence type="ECO:0000313" key="4">
    <source>
        <dbReference type="EMBL" id="RXK57588.1"/>
    </source>
</evidence>
<dbReference type="Proteomes" id="UP000290204">
    <property type="component" value="Unassembled WGS sequence"/>
</dbReference>
<evidence type="ECO:0000256" key="2">
    <source>
        <dbReference type="SAM" id="Phobius"/>
    </source>
</evidence>
<dbReference type="SMART" id="SM00028">
    <property type="entry name" value="TPR"/>
    <property type="match status" value="4"/>
</dbReference>
<keyword evidence="5" id="KW-1185">Reference proteome</keyword>
<keyword evidence="1" id="KW-0175">Coiled coil</keyword>
<evidence type="ECO:0000256" key="3">
    <source>
        <dbReference type="SAM" id="SignalP"/>
    </source>
</evidence>
<dbReference type="EMBL" id="SDHW01000009">
    <property type="protein sequence ID" value="RXK57588.1"/>
    <property type="molecule type" value="Genomic_DNA"/>
</dbReference>
<keyword evidence="2" id="KW-1133">Transmembrane helix</keyword>
<evidence type="ECO:0000313" key="5">
    <source>
        <dbReference type="Proteomes" id="UP000290204"/>
    </source>
</evidence>
<feature type="transmembrane region" description="Helical" evidence="2">
    <location>
        <begin position="395"/>
        <end position="412"/>
    </location>
</feature>
<name>A0A4Q1CDB6_9BACT</name>
<dbReference type="SUPFAM" id="SSF48452">
    <property type="entry name" value="TPR-like"/>
    <property type="match status" value="2"/>
</dbReference>
<comment type="caution">
    <text evidence="4">The sequence shown here is derived from an EMBL/GenBank/DDBJ whole genome shotgun (WGS) entry which is preliminary data.</text>
</comment>
<dbReference type="SUPFAM" id="SSF46894">
    <property type="entry name" value="C-terminal effector domain of the bipartite response regulators"/>
    <property type="match status" value="1"/>
</dbReference>
<dbReference type="Pfam" id="PF13181">
    <property type="entry name" value="TPR_8"/>
    <property type="match status" value="2"/>
</dbReference>
<reference evidence="4 5" key="1">
    <citation type="submission" date="2019-01" db="EMBL/GenBank/DDBJ databases">
        <title>Lacibacter sp. strain TTM-7.</title>
        <authorList>
            <person name="Chen W.-M."/>
        </authorList>
    </citation>
    <scope>NUCLEOTIDE SEQUENCE [LARGE SCALE GENOMIC DNA]</scope>
    <source>
        <strain evidence="4 5">TTM-7</strain>
    </source>
</reference>
<dbReference type="InterPro" id="IPR019734">
    <property type="entry name" value="TPR_rpt"/>
</dbReference>
<gene>
    <name evidence="4" type="ORF">ESA94_20535</name>
</gene>
<dbReference type="AlphaFoldDB" id="A0A4Q1CDB6"/>
<feature type="coiled-coil region" evidence="1">
    <location>
        <begin position="372"/>
        <end position="456"/>
    </location>
</feature>
<organism evidence="4 5">
    <name type="scientific">Lacibacter luteus</name>
    <dbReference type="NCBI Taxonomy" id="2508719"/>
    <lineage>
        <taxon>Bacteria</taxon>
        <taxon>Pseudomonadati</taxon>
        <taxon>Bacteroidota</taxon>
        <taxon>Chitinophagia</taxon>
        <taxon>Chitinophagales</taxon>
        <taxon>Chitinophagaceae</taxon>
        <taxon>Lacibacter</taxon>
    </lineage>
</organism>
<keyword evidence="2" id="KW-0472">Membrane</keyword>
<sequence>MKVAQLISACLLITLCAAAQKKLPIDEWVNRLKDESKQQVAKHYSVYYDITKIDSTSKIKAATEIEAACAKGNKRLQLLGRSVKAKLFFYHLKEGDSLYAAQMKVCLNEAVEMEDPYLQAEFGRWYSEMLNSMNKYELAVQYAITSLRLHDYLGVENFAAVSIFYLWVGEALLVAGYPQDAIDHLRTGLKLADTLVKPFRFMYTYNNLGLAYRKLQKHDSAIYYFEKLQNYCIEINKPVWQEIAYKNRLPSFVALGMLDSAKMVDARLFEIAKASKEPDDLLIAYEMKGKIAMQENDHQTAIAALLKSAELNNGKNKELLNRVYEALAACYETMGQPEKAYPYLKLIRTYNDSVSLAREASNNRYVFVKAEYEKEQLALKRMTEEKSNAVNKRNIGIALLVLIAAIAIWWLNSRRKKAEQQQLQAAKELELFKHEIINKNSRIEELQASIEHQQHKQHDAQTIGELSRQMILTEADWQNFKSLFEKTYPSFFKLLREKAPGITEAEQRMAALLKIQLNTKQIAAMQGIGLDSVHKTRHRLRQRFGTGTTVELETIIAGI</sequence>
<evidence type="ECO:0000256" key="1">
    <source>
        <dbReference type="SAM" id="Coils"/>
    </source>
</evidence>
<keyword evidence="2" id="KW-0812">Transmembrane</keyword>
<dbReference type="Gene3D" id="1.25.40.10">
    <property type="entry name" value="Tetratricopeptide repeat domain"/>
    <property type="match status" value="2"/>
</dbReference>
<dbReference type="RefSeq" id="WP_129132840.1">
    <property type="nucleotide sequence ID" value="NZ_SDHW01000009.1"/>
</dbReference>
<feature type="chain" id="PRO_5020611882" description="Tetratricopeptide repeat protein" evidence="3">
    <location>
        <begin position="20"/>
        <end position="559"/>
    </location>
</feature>
<keyword evidence="3" id="KW-0732">Signal</keyword>
<dbReference type="InterPro" id="IPR011990">
    <property type="entry name" value="TPR-like_helical_dom_sf"/>
</dbReference>
<evidence type="ECO:0008006" key="6">
    <source>
        <dbReference type="Google" id="ProtNLM"/>
    </source>
</evidence>
<accession>A0A4Q1CDB6</accession>
<dbReference type="GO" id="GO:0003677">
    <property type="term" value="F:DNA binding"/>
    <property type="evidence" value="ECO:0007669"/>
    <property type="project" value="InterPro"/>
</dbReference>
<feature type="signal peptide" evidence="3">
    <location>
        <begin position="1"/>
        <end position="19"/>
    </location>
</feature>